<dbReference type="InterPro" id="IPR028081">
    <property type="entry name" value="Leu-bd"/>
</dbReference>
<reference evidence="5" key="1">
    <citation type="submission" date="2015-11" db="EMBL/GenBank/DDBJ databases">
        <authorList>
            <person name="Varghese N."/>
        </authorList>
    </citation>
    <scope>NUCLEOTIDE SEQUENCE [LARGE SCALE GENOMIC DNA]</scope>
    <source>
        <strain evidence="5">DSM 45899</strain>
    </source>
</reference>
<dbReference type="PANTHER" id="PTHR47235">
    <property type="entry name" value="BLR6548 PROTEIN"/>
    <property type="match status" value="1"/>
</dbReference>
<dbReference type="SUPFAM" id="SSF53822">
    <property type="entry name" value="Periplasmic binding protein-like I"/>
    <property type="match status" value="1"/>
</dbReference>
<accession>A0A0S4QPH0</accession>
<evidence type="ECO:0000313" key="5">
    <source>
        <dbReference type="Proteomes" id="UP000198802"/>
    </source>
</evidence>
<keyword evidence="2" id="KW-0732">Signal</keyword>
<dbReference type="PROSITE" id="PS51257">
    <property type="entry name" value="PROKAR_LIPOPROTEIN"/>
    <property type="match status" value="1"/>
</dbReference>
<keyword evidence="5" id="KW-1185">Reference proteome</keyword>
<dbReference type="PANTHER" id="PTHR47235:SF1">
    <property type="entry name" value="BLR6548 PROTEIN"/>
    <property type="match status" value="1"/>
</dbReference>
<sequence>MPVKRLELHLGRLVALVAALGVLLVACSNSSGSDSTENKGGSGGAVVSNSAPGVTADAINFSMLATKSNNPTGACIYDCYAQGIEAYFAFRNSEGGVHGRKLALTEKIDDQLGQNKQGALKIINDNNTFGTFSAAQLPLGWGDLAEAGVPQYVWAIQPAAMAGHDDIWGNAGIICLDCTARYYPYAATLVGAKKIAALGYGVSDSSKRCTQSVRDSIELYKADTGQEVVYYNEGLAFGLPNGVGPEVSAIKRAGADMVITCFDLNGQKTLAQELQRQGLADVKLLHPNSYDQKFVEEAGDLFEGDIVQVQFRPFEADAGDSGLGDFKKWMEKTGAEISEVAMIGWIDADIAYQGILKAGPSFTRQSVIDATNKITDYTADGLIAPIDWTRMHESATQEDPTTHGAKQECTSFVQIKGGKFQMVGATKEKPWVCWSNANRDWAEPTKTSF</sequence>
<dbReference type="RefSeq" id="WP_054567696.1">
    <property type="nucleotide sequence ID" value="NZ_FAOZ01000009.1"/>
</dbReference>
<comment type="similarity">
    <text evidence="1">Belongs to the leucine-binding protein family.</text>
</comment>
<feature type="domain" description="Leucine-binding protein" evidence="3">
    <location>
        <begin position="80"/>
        <end position="397"/>
    </location>
</feature>
<dbReference type="EMBL" id="FAOZ01000009">
    <property type="protein sequence ID" value="CUU56914.1"/>
    <property type="molecule type" value="Genomic_DNA"/>
</dbReference>
<organism evidence="4 5">
    <name type="scientific">Parafrankia irregularis</name>
    <dbReference type="NCBI Taxonomy" id="795642"/>
    <lineage>
        <taxon>Bacteria</taxon>
        <taxon>Bacillati</taxon>
        <taxon>Actinomycetota</taxon>
        <taxon>Actinomycetes</taxon>
        <taxon>Frankiales</taxon>
        <taxon>Frankiaceae</taxon>
        <taxon>Parafrankia</taxon>
    </lineage>
</organism>
<dbReference type="Proteomes" id="UP000198802">
    <property type="component" value="Unassembled WGS sequence"/>
</dbReference>
<name>A0A0S4QPH0_9ACTN</name>
<evidence type="ECO:0000256" key="1">
    <source>
        <dbReference type="ARBA" id="ARBA00010062"/>
    </source>
</evidence>
<evidence type="ECO:0000313" key="4">
    <source>
        <dbReference type="EMBL" id="CUU56914.1"/>
    </source>
</evidence>
<evidence type="ECO:0000256" key="2">
    <source>
        <dbReference type="ARBA" id="ARBA00022729"/>
    </source>
</evidence>
<evidence type="ECO:0000259" key="3">
    <source>
        <dbReference type="Pfam" id="PF13458"/>
    </source>
</evidence>
<protein>
    <submittedName>
        <fullName evidence="4">ABC-type branched-chain amino acid transport system, substrate-binding protein</fullName>
    </submittedName>
</protein>
<dbReference type="InterPro" id="IPR028082">
    <property type="entry name" value="Peripla_BP_I"/>
</dbReference>
<dbReference type="Pfam" id="PF13458">
    <property type="entry name" value="Peripla_BP_6"/>
    <property type="match status" value="1"/>
</dbReference>
<gene>
    <name evidence="4" type="ORF">Ga0074812_109134</name>
</gene>
<proteinExistence type="inferred from homology"/>
<dbReference type="AlphaFoldDB" id="A0A0S4QPH0"/>
<dbReference type="Gene3D" id="3.40.50.2300">
    <property type="match status" value="2"/>
</dbReference>